<name>A0A2L2TV45_9HYPO</name>
<dbReference type="EMBL" id="LN649229">
    <property type="protein sequence ID" value="CEI65380.1"/>
    <property type="molecule type" value="Genomic_DNA"/>
</dbReference>
<dbReference type="Proteomes" id="UP000245910">
    <property type="component" value="Chromosome I"/>
</dbReference>
<organism evidence="1 2">
    <name type="scientific">Fusarium venenatum</name>
    <dbReference type="NCBI Taxonomy" id="56646"/>
    <lineage>
        <taxon>Eukaryota</taxon>
        <taxon>Fungi</taxon>
        <taxon>Dikarya</taxon>
        <taxon>Ascomycota</taxon>
        <taxon>Pezizomycotina</taxon>
        <taxon>Sordariomycetes</taxon>
        <taxon>Hypocreomycetidae</taxon>
        <taxon>Hypocreales</taxon>
        <taxon>Nectriaceae</taxon>
        <taxon>Fusarium</taxon>
    </lineage>
</organism>
<evidence type="ECO:0000313" key="1">
    <source>
        <dbReference type="EMBL" id="CEI65380.1"/>
    </source>
</evidence>
<dbReference type="AlphaFoldDB" id="A0A2L2TV45"/>
<protein>
    <submittedName>
        <fullName evidence="1">Uncharacterized protein</fullName>
    </submittedName>
</protein>
<accession>A0A2L2TV45</accession>
<proteinExistence type="predicted"/>
<keyword evidence="2" id="KW-1185">Reference proteome</keyword>
<sequence length="50" mass="5653">MSQDVVIAADDERPYFTPGTIGFGRIIMISDNLFTMITNNKFLKDNNLTN</sequence>
<evidence type="ECO:0000313" key="2">
    <source>
        <dbReference type="Proteomes" id="UP000245910"/>
    </source>
</evidence>
<reference evidence="2" key="1">
    <citation type="submission" date="2014-10" db="EMBL/GenBank/DDBJ databases">
        <authorList>
            <person name="King R."/>
        </authorList>
    </citation>
    <scope>NUCLEOTIDE SEQUENCE [LARGE SCALE GENOMIC DNA]</scope>
    <source>
        <strain evidence="2">A3/5</strain>
    </source>
</reference>